<dbReference type="InterPro" id="IPR050640">
    <property type="entry name" value="Bact_2-comp_sensor_kinase"/>
</dbReference>
<dbReference type="GO" id="GO:0004673">
    <property type="term" value="F:protein histidine kinase activity"/>
    <property type="evidence" value="ECO:0007669"/>
    <property type="project" value="UniProtKB-EC"/>
</dbReference>
<feature type="domain" description="Signal transduction histidine kinase internal region" evidence="2">
    <location>
        <begin position="214"/>
        <end position="291"/>
    </location>
</feature>
<evidence type="ECO:0000313" key="4">
    <source>
        <dbReference type="Proteomes" id="UP001597319"/>
    </source>
</evidence>
<name>A0ABW5LCQ9_9FLAO</name>
<dbReference type="Proteomes" id="UP001597319">
    <property type="component" value="Unassembled WGS sequence"/>
</dbReference>
<keyword evidence="3" id="KW-0808">Transferase</keyword>
<feature type="transmembrane region" description="Helical" evidence="1">
    <location>
        <begin position="96"/>
        <end position="116"/>
    </location>
</feature>
<keyword evidence="3" id="KW-0418">Kinase</keyword>
<sequence>MMLQNDSYNRVFITLSLFVFSLISGLFLITLDIKFTGVLLTLTSIGTLSYLLLYWFLTRKNYIKDLPALIRKEILAIAILLGVFYLIGMVESDPTHGVLSILFGISFISVLAFFYFRYRIDKKESTTLKKWNVTRLGFWSLMVNITVVLFILIFYTFEKKATEKGTLLLLEEEDLLMDLLIPVIFLMLLIFILSWLIRQIKSIIRLKNEKTKTELLHLKSQVNPHFFFNTLNNLYGLVEEDSKKAQELILKLSDMMRYSIYEGEHDFVTINKEVEYLQNYIELHKMRYHKKTDVQFNCTIEDKESKVMPLLFIILLENAFKHGLENLRENAFVRLNLTSTAKEIHFEIENNFDTAELTKDPGIGLKNLKRRLELVYPKKHSLSFAVTEDVYKVQLTLEQI</sequence>
<comment type="caution">
    <text evidence="3">The sequence shown here is derived from an EMBL/GenBank/DDBJ whole genome shotgun (WGS) entry which is preliminary data.</text>
</comment>
<keyword evidence="1" id="KW-0812">Transmembrane</keyword>
<keyword evidence="1" id="KW-1133">Transmembrane helix</keyword>
<dbReference type="Gene3D" id="3.30.565.10">
    <property type="entry name" value="Histidine kinase-like ATPase, C-terminal domain"/>
    <property type="match status" value="1"/>
</dbReference>
<keyword evidence="1" id="KW-0472">Membrane</keyword>
<feature type="transmembrane region" description="Helical" evidence="1">
    <location>
        <begin position="12"/>
        <end position="31"/>
    </location>
</feature>
<dbReference type="RefSeq" id="WP_378290884.1">
    <property type="nucleotide sequence ID" value="NZ_JBHULE010000008.1"/>
</dbReference>
<feature type="transmembrane region" description="Helical" evidence="1">
    <location>
        <begin position="136"/>
        <end position="155"/>
    </location>
</feature>
<proteinExistence type="predicted"/>
<organism evidence="3 4">
    <name type="scientific">Aquimarina rubra</name>
    <dbReference type="NCBI Taxonomy" id="1920033"/>
    <lineage>
        <taxon>Bacteria</taxon>
        <taxon>Pseudomonadati</taxon>
        <taxon>Bacteroidota</taxon>
        <taxon>Flavobacteriia</taxon>
        <taxon>Flavobacteriales</taxon>
        <taxon>Flavobacteriaceae</taxon>
        <taxon>Aquimarina</taxon>
    </lineage>
</organism>
<dbReference type="SUPFAM" id="SSF55874">
    <property type="entry name" value="ATPase domain of HSP90 chaperone/DNA topoisomerase II/histidine kinase"/>
    <property type="match status" value="1"/>
</dbReference>
<accession>A0ABW5LCQ9</accession>
<feature type="transmembrane region" description="Helical" evidence="1">
    <location>
        <begin position="37"/>
        <end position="57"/>
    </location>
</feature>
<dbReference type="InterPro" id="IPR036890">
    <property type="entry name" value="HATPase_C_sf"/>
</dbReference>
<dbReference type="PANTHER" id="PTHR34220">
    <property type="entry name" value="SENSOR HISTIDINE KINASE YPDA"/>
    <property type="match status" value="1"/>
</dbReference>
<evidence type="ECO:0000259" key="2">
    <source>
        <dbReference type="Pfam" id="PF06580"/>
    </source>
</evidence>
<dbReference type="EMBL" id="JBHULE010000008">
    <property type="protein sequence ID" value="MFD2562360.1"/>
    <property type="molecule type" value="Genomic_DNA"/>
</dbReference>
<dbReference type="InterPro" id="IPR010559">
    <property type="entry name" value="Sig_transdc_His_kin_internal"/>
</dbReference>
<gene>
    <name evidence="3" type="ORF">ACFSR1_06725</name>
</gene>
<reference evidence="4" key="1">
    <citation type="journal article" date="2019" name="Int. J. Syst. Evol. Microbiol.">
        <title>The Global Catalogue of Microorganisms (GCM) 10K type strain sequencing project: providing services to taxonomists for standard genome sequencing and annotation.</title>
        <authorList>
            <consortium name="The Broad Institute Genomics Platform"/>
            <consortium name="The Broad Institute Genome Sequencing Center for Infectious Disease"/>
            <person name="Wu L."/>
            <person name="Ma J."/>
        </authorList>
    </citation>
    <scope>NUCLEOTIDE SEQUENCE [LARGE SCALE GENOMIC DNA]</scope>
    <source>
        <strain evidence="4">KCTC 52274</strain>
    </source>
</reference>
<dbReference type="PANTHER" id="PTHR34220:SF7">
    <property type="entry name" value="SENSOR HISTIDINE KINASE YPDA"/>
    <property type="match status" value="1"/>
</dbReference>
<keyword evidence="4" id="KW-1185">Reference proteome</keyword>
<evidence type="ECO:0000256" key="1">
    <source>
        <dbReference type="SAM" id="Phobius"/>
    </source>
</evidence>
<evidence type="ECO:0000313" key="3">
    <source>
        <dbReference type="EMBL" id="MFD2562360.1"/>
    </source>
</evidence>
<dbReference type="EC" id="2.7.13.3" evidence="3"/>
<dbReference type="Pfam" id="PF06580">
    <property type="entry name" value="His_kinase"/>
    <property type="match status" value="1"/>
</dbReference>
<feature type="transmembrane region" description="Helical" evidence="1">
    <location>
        <begin position="69"/>
        <end position="90"/>
    </location>
</feature>
<feature type="transmembrane region" description="Helical" evidence="1">
    <location>
        <begin position="175"/>
        <end position="197"/>
    </location>
</feature>
<protein>
    <submittedName>
        <fullName evidence="3">Sensor histidine kinase</fullName>
        <ecNumber evidence="3">2.7.13.3</ecNumber>
    </submittedName>
</protein>